<comment type="caution">
    <text evidence="1">The sequence shown here is derived from an EMBL/GenBank/DDBJ whole genome shotgun (WGS) entry which is preliminary data.</text>
</comment>
<organism evidence="1 2">
    <name type="scientific">Entomophthora muscae</name>
    <dbReference type="NCBI Taxonomy" id="34485"/>
    <lineage>
        <taxon>Eukaryota</taxon>
        <taxon>Fungi</taxon>
        <taxon>Fungi incertae sedis</taxon>
        <taxon>Zoopagomycota</taxon>
        <taxon>Entomophthoromycotina</taxon>
        <taxon>Entomophthoromycetes</taxon>
        <taxon>Entomophthorales</taxon>
        <taxon>Entomophthoraceae</taxon>
        <taxon>Entomophthora</taxon>
    </lineage>
</organism>
<dbReference type="EMBL" id="QTSX02002314">
    <property type="protein sequence ID" value="KAJ9076172.1"/>
    <property type="molecule type" value="Genomic_DNA"/>
</dbReference>
<accession>A0ACC2TPL1</accession>
<evidence type="ECO:0000313" key="2">
    <source>
        <dbReference type="Proteomes" id="UP001165960"/>
    </source>
</evidence>
<evidence type="ECO:0000313" key="1">
    <source>
        <dbReference type="EMBL" id="KAJ9076172.1"/>
    </source>
</evidence>
<gene>
    <name evidence="1" type="ORF">DSO57_1028754</name>
</gene>
<proteinExistence type="predicted"/>
<reference evidence="1" key="1">
    <citation type="submission" date="2022-04" db="EMBL/GenBank/DDBJ databases">
        <title>Genome of the entomopathogenic fungus Entomophthora muscae.</title>
        <authorList>
            <person name="Elya C."/>
            <person name="Lovett B.R."/>
            <person name="Lee E."/>
            <person name="Macias A.M."/>
            <person name="Hajek A.E."/>
            <person name="De Bivort B.L."/>
            <person name="Kasson M.T."/>
            <person name="De Fine Licht H.H."/>
            <person name="Stajich J.E."/>
        </authorList>
    </citation>
    <scope>NUCLEOTIDE SEQUENCE</scope>
    <source>
        <strain evidence="1">Berkeley</strain>
    </source>
</reference>
<name>A0ACC2TPL1_9FUNG</name>
<keyword evidence="2" id="KW-1185">Reference proteome</keyword>
<dbReference type="Proteomes" id="UP001165960">
    <property type="component" value="Unassembled WGS sequence"/>
</dbReference>
<protein>
    <submittedName>
        <fullName evidence="1">Uncharacterized protein</fullName>
    </submittedName>
</protein>
<sequence>MNVASDILDNNFLFIKEGDLCPSASAFNSARGNGQVSSQSLLDNANWNHLEVMLGDVGNVGEAGNIFFSILGPLAAAPAVIDAQTNSWSSPYVELL</sequence>